<dbReference type="Pfam" id="PF04408">
    <property type="entry name" value="WHD_HA2"/>
    <property type="match status" value="1"/>
</dbReference>
<dbReference type="CDD" id="cd23825">
    <property type="entry name" value="RWD_DHX57"/>
    <property type="match status" value="1"/>
</dbReference>
<sequence length="1309" mass="148731">MSRKGGSSIDCLQDEGFSVRKKDAKAKDAKAKTRPPPKVTIKNAPKAKAPAKVTPAKVAPAKVVVKQPVLDEWGCAPQEPPTKLKCEMTNLDLSKDSVDLILNTLKRARGQEFAVPDASSYKDKGKNLNNQYWVDRGELVIKGLINYADPNRKKTTPDQQVHAFAVAKLHKYGFHEKHCSEALTVSDSDVGKAFEFLLTQYFPIKLPDRECKVPQELMDLRRDELDSLKSIYENQVNEKITNKLWTVTVDLPEITHYVLFEKLGLNLKKKAPEKTHHVRKNVCRFFERNQPCRFGKNCRFAHELPKVEKEDDKQVTKFEIEIRFPDGCQYPKEPPFVTVIALNENFPPEISLYISYCLFEETMRGVEYGEPCIFSLIDLVHRHEDIIHFLKTNSVIFPDSISSLIGQNGQLSAKELEDERIKPPRQSRVASEHRSDFCDKAKNDLILRQFQTKQQDLHYKKMKNQRQNLPAWSKKDEVLSALEKHQVVVISGETGCGKSTQVPQFILDDWLEKQCSDDPDTSDHINIVCTQPRKISAIGVSERVADERAERIGHTVGYQIRLESRMSAYTRLLFCTTGILLRRLENDPLLNSVTHILVDEVHERSIESDFLLLFLKEMKPHRPDIRIILMSATLNSNLFGEYFSGVPVIHIPGRTFPVDQYFLENVLELCQYPIEENSEFSRKIGKSKGREIDELEEELEVADALIDNGYLLNDRLSDERLSCRQLFFRYQAFSKQTRKSLFIMDPEKINYELIEALIVQITDPSSEFPQEGSILVFLPGFFEIKRMMQMLSDNPRICPQRDDGRFILIPLHSTLTNEEQAQVFRKPPRGKRKIVLSTNVAETSITIDDCTYVIDSGRMKEKRFDPDKNMESLELIWVSRANALQRKGRAGRVRSGTAFHLFTEHRFNCVLDAQPLPEMHRAPLESLLLNIKTIPVLQDRRIEDVLAGVIEPPPPDVVQSSMIRLQNVGAFDSHNNLTPLGKHLAALPVDVRIGKLMLFGAIFCCVDSALTIAAILSHKSFFISSFDDREAADATKKEFLSQNSDHITALRAYKSWCSATKRGHQASRNFARAKYLSYTTLTAICDIKAQFLELLASIGFIPFDIGRIRKRTKIDCILEITGEELNENGRNETLLSAVLAAALYPNIVKVLTPEKTYTHLSSGSVISKTPDAADFRFKTKQDGYVSIHPSSIFAKKNKFSSPYLVFQEKCKTSKIYVRDCTMVKGLPLVLFCGSGIDVELHSGTFVISLEKGWIMFTAKSHMVAELLKALQVELLALLNEKIKDPSIDLTHHATGKRVISTIVHVITHS</sequence>
<dbReference type="InterPro" id="IPR059023">
    <property type="entry name" value="RNA_hel_CTD"/>
</dbReference>
<dbReference type="PROSITE" id="PS51194">
    <property type="entry name" value="HELICASE_CTER"/>
    <property type="match status" value="1"/>
</dbReference>
<evidence type="ECO:0000256" key="12">
    <source>
        <dbReference type="ARBA" id="ARBA00057709"/>
    </source>
</evidence>
<keyword evidence="10" id="KW-0175">Coiled coil</keyword>
<dbReference type="FunFam" id="3.40.50.300:FF:000284">
    <property type="entry name" value="probable ATP-dependent RNA helicase YTHDC2"/>
    <property type="match status" value="1"/>
</dbReference>
<evidence type="ECO:0000256" key="9">
    <source>
        <dbReference type="ARBA" id="ARBA00022840"/>
    </source>
</evidence>
<keyword evidence="5 15" id="KW-0863">Zinc-finger</keyword>
<keyword evidence="7" id="KW-0347">Helicase</keyword>
<evidence type="ECO:0000259" key="19">
    <source>
        <dbReference type="PROSITE" id="PS50908"/>
    </source>
</evidence>
<keyword evidence="6" id="KW-0378">Hydrolase</keyword>
<dbReference type="InterPro" id="IPR006575">
    <property type="entry name" value="RWD_dom"/>
</dbReference>
<comment type="catalytic activity">
    <reaction evidence="11">
        <text>ATP + H2O = ADP + phosphate + H(+)</text>
        <dbReference type="Rhea" id="RHEA:13065"/>
        <dbReference type="ChEBI" id="CHEBI:15377"/>
        <dbReference type="ChEBI" id="CHEBI:15378"/>
        <dbReference type="ChEBI" id="CHEBI:30616"/>
        <dbReference type="ChEBI" id="CHEBI:43474"/>
        <dbReference type="ChEBI" id="CHEBI:456216"/>
        <dbReference type="EC" id="3.6.4.13"/>
    </reaction>
</comment>
<evidence type="ECO:0000256" key="14">
    <source>
        <dbReference type="ARBA" id="ARBA00083389"/>
    </source>
</evidence>
<dbReference type="SMART" id="SM00487">
    <property type="entry name" value="DEXDc"/>
    <property type="match status" value="1"/>
</dbReference>
<dbReference type="InterPro" id="IPR015940">
    <property type="entry name" value="UBA"/>
</dbReference>
<evidence type="ECO:0000256" key="8">
    <source>
        <dbReference type="ARBA" id="ARBA00022833"/>
    </source>
</evidence>
<feature type="compositionally biased region" description="Low complexity" evidence="16">
    <location>
        <begin position="44"/>
        <end position="53"/>
    </location>
</feature>
<evidence type="ECO:0000256" key="4">
    <source>
        <dbReference type="ARBA" id="ARBA00022741"/>
    </source>
</evidence>
<dbReference type="PROSITE" id="PS51192">
    <property type="entry name" value="HELICASE_ATP_BIND_1"/>
    <property type="match status" value="1"/>
</dbReference>
<dbReference type="Proteomes" id="UP001152759">
    <property type="component" value="Chromosome 3"/>
</dbReference>
<comment type="function">
    <text evidence="12">Probable ATP-binding RNA helicase.</text>
</comment>
<evidence type="ECO:0000256" key="7">
    <source>
        <dbReference type="ARBA" id="ARBA00022806"/>
    </source>
</evidence>
<feature type="compositionally biased region" description="Basic and acidic residues" evidence="16">
    <location>
        <begin position="20"/>
        <end position="31"/>
    </location>
</feature>
<dbReference type="InterPro" id="IPR027417">
    <property type="entry name" value="P-loop_NTPase"/>
</dbReference>
<dbReference type="GO" id="GO:0003724">
    <property type="term" value="F:RNA helicase activity"/>
    <property type="evidence" value="ECO:0007669"/>
    <property type="project" value="UniProtKB-EC"/>
</dbReference>
<dbReference type="SUPFAM" id="SSF52540">
    <property type="entry name" value="P-loop containing nucleoside triphosphate hydrolases"/>
    <property type="match status" value="1"/>
</dbReference>
<dbReference type="PROSITE" id="PS50103">
    <property type="entry name" value="ZF_C3H1"/>
    <property type="match status" value="1"/>
</dbReference>
<dbReference type="PROSITE" id="PS50030">
    <property type="entry name" value="UBA"/>
    <property type="match status" value="1"/>
</dbReference>
<feature type="domain" description="Helicase C-terminal" evidence="21">
    <location>
        <begin position="753"/>
        <end position="942"/>
    </location>
</feature>
<evidence type="ECO:0000256" key="6">
    <source>
        <dbReference type="ARBA" id="ARBA00022801"/>
    </source>
</evidence>
<feature type="zinc finger region" description="C3H1-type" evidence="15">
    <location>
        <begin position="278"/>
        <end position="305"/>
    </location>
</feature>
<dbReference type="FunFam" id="3.40.50.300:FF:000325">
    <property type="entry name" value="ATP-dependent RNA helicase DHX29"/>
    <property type="match status" value="1"/>
</dbReference>
<dbReference type="InterPro" id="IPR009060">
    <property type="entry name" value="UBA-like_sf"/>
</dbReference>
<evidence type="ECO:0000259" key="20">
    <source>
        <dbReference type="PROSITE" id="PS51192"/>
    </source>
</evidence>
<feature type="domain" description="UBA" evidence="17">
    <location>
        <begin position="156"/>
        <end position="200"/>
    </location>
</feature>
<dbReference type="SUPFAM" id="SSF46934">
    <property type="entry name" value="UBA-like"/>
    <property type="match status" value="1"/>
</dbReference>
<dbReference type="GO" id="GO:0016787">
    <property type="term" value="F:hydrolase activity"/>
    <property type="evidence" value="ECO:0007669"/>
    <property type="project" value="UniProtKB-KW"/>
</dbReference>
<dbReference type="InterPro" id="IPR011545">
    <property type="entry name" value="DEAD/DEAH_box_helicase_dom"/>
</dbReference>
<dbReference type="PROSITE" id="PS50908">
    <property type="entry name" value="RWD"/>
    <property type="match status" value="1"/>
</dbReference>
<dbReference type="SMART" id="SM00356">
    <property type="entry name" value="ZnF_C3H1"/>
    <property type="match status" value="1"/>
</dbReference>
<evidence type="ECO:0000313" key="22">
    <source>
        <dbReference type="EMBL" id="CAH0387013.1"/>
    </source>
</evidence>
<dbReference type="GO" id="GO:0003723">
    <property type="term" value="F:RNA binding"/>
    <property type="evidence" value="ECO:0007669"/>
    <property type="project" value="TreeGrafter"/>
</dbReference>
<keyword evidence="8 15" id="KW-0862">Zinc</keyword>
<dbReference type="PANTHER" id="PTHR18934">
    <property type="entry name" value="ATP-DEPENDENT RNA HELICASE"/>
    <property type="match status" value="1"/>
</dbReference>
<comment type="similarity">
    <text evidence="1">Belongs to the DEAD box helicase family. DEAH subfamily.</text>
</comment>
<dbReference type="EMBL" id="OU963864">
    <property type="protein sequence ID" value="CAH0387013.1"/>
    <property type="molecule type" value="Genomic_DNA"/>
</dbReference>
<evidence type="ECO:0000256" key="15">
    <source>
        <dbReference type="PROSITE-ProRule" id="PRU00723"/>
    </source>
</evidence>
<dbReference type="GO" id="GO:0005524">
    <property type="term" value="F:ATP binding"/>
    <property type="evidence" value="ECO:0007669"/>
    <property type="project" value="UniProtKB-KW"/>
</dbReference>
<dbReference type="SMART" id="SM00847">
    <property type="entry name" value="HA2"/>
    <property type="match status" value="1"/>
</dbReference>
<dbReference type="Pfam" id="PF21010">
    <property type="entry name" value="HA2_C"/>
    <property type="match status" value="1"/>
</dbReference>
<evidence type="ECO:0000256" key="1">
    <source>
        <dbReference type="ARBA" id="ARBA00008792"/>
    </source>
</evidence>
<accession>A0A9P0ABC5</accession>
<reference evidence="22" key="1">
    <citation type="submission" date="2021-12" db="EMBL/GenBank/DDBJ databases">
        <authorList>
            <person name="King R."/>
        </authorList>
    </citation>
    <scope>NUCLEOTIDE SEQUENCE</scope>
</reference>
<organism evidence="22 23">
    <name type="scientific">Bemisia tabaci</name>
    <name type="common">Sweetpotato whitefly</name>
    <name type="synonym">Aleurodes tabaci</name>
    <dbReference type="NCBI Taxonomy" id="7038"/>
    <lineage>
        <taxon>Eukaryota</taxon>
        <taxon>Metazoa</taxon>
        <taxon>Ecdysozoa</taxon>
        <taxon>Arthropoda</taxon>
        <taxon>Hexapoda</taxon>
        <taxon>Insecta</taxon>
        <taxon>Pterygota</taxon>
        <taxon>Neoptera</taxon>
        <taxon>Paraneoptera</taxon>
        <taxon>Hemiptera</taxon>
        <taxon>Sternorrhyncha</taxon>
        <taxon>Aleyrodoidea</taxon>
        <taxon>Aleyrodidae</taxon>
        <taxon>Aleyrodinae</taxon>
        <taxon>Bemisia</taxon>
    </lineage>
</organism>
<dbReference type="Gene3D" id="4.10.1000.10">
    <property type="entry name" value="Zinc finger, CCCH-type"/>
    <property type="match status" value="1"/>
</dbReference>
<evidence type="ECO:0000256" key="16">
    <source>
        <dbReference type="SAM" id="MobiDB-lite"/>
    </source>
</evidence>
<evidence type="ECO:0000256" key="13">
    <source>
        <dbReference type="ARBA" id="ARBA00071682"/>
    </source>
</evidence>
<protein>
    <recommendedName>
        <fullName evidence="13">Putative ATP-dependent RNA helicase DHX57</fullName>
        <ecNumber evidence="2">3.6.4.13</ecNumber>
    </recommendedName>
    <alternativeName>
        <fullName evidence="14">DEAH box protein 57</fullName>
    </alternativeName>
</protein>
<evidence type="ECO:0000256" key="11">
    <source>
        <dbReference type="ARBA" id="ARBA00047984"/>
    </source>
</evidence>
<dbReference type="FunFam" id="1.20.120.1080:FF:000002">
    <property type="entry name" value="Putative ATP-dependent RNA helicase DHX36"/>
    <property type="match status" value="1"/>
</dbReference>
<gene>
    <name evidence="22" type="ORF">BEMITA_LOCUS6072</name>
</gene>
<dbReference type="GO" id="GO:0008270">
    <property type="term" value="F:zinc ion binding"/>
    <property type="evidence" value="ECO:0007669"/>
    <property type="project" value="UniProtKB-KW"/>
</dbReference>
<feature type="domain" description="RWD" evidence="19">
    <location>
        <begin position="223"/>
        <end position="387"/>
    </location>
</feature>
<evidence type="ECO:0000259" key="17">
    <source>
        <dbReference type="PROSITE" id="PS50030"/>
    </source>
</evidence>
<dbReference type="Pfam" id="PF07717">
    <property type="entry name" value="OB_NTP_bind"/>
    <property type="match status" value="1"/>
</dbReference>
<keyword evidence="9" id="KW-0067">ATP-binding</keyword>
<keyword evidence="3 15" id="KW-0479">Metal-binding</keyword>
<evidence type="ECO:0000313" key="23">
    <source>
        <dbReference type="Proteomes" id="UP001152759"/>
    </source>
</evidence>
<feature type="domain" description="C3H1-type" evidence="18">
    <location>
        <begin position="278"/>
        <end position="305"/>
    </location>
</feature>
<dbReference type="InterPro" id="IPR007502">
    <property type="entry name" value="Helicase-assoc_dom"/>
</dbReference>
<dbReference type="InterPro" id="IPR001650">
    <property type="entry name" value="Helicase_C-like"/>
</dbReference>
<dbReference type="Gene3D" id="1.20.120.1080">
    <property type="match status" value="1"/>
</dbReference>
<dbReference type="Pfam" id="PF00271">
    <property type="entry name" value="Helicase_C"/>
    <property type="match status" value="1"/>
</dbReference>
<dbReference type="CDD" id="cd18791">
    <property type="entry name" value="SF2_C_RHA"/>
    <property type="match status" value="1"/>
</dbReference>
<dbReference type="InterPro" id="IPR036855">
    <property type="entry name" value="Znf_CCCH_sf"/>
</dbReference>
<evidence type="ECO:0000256" key="3">
    <source>
        <dbReference type="ARBA" id="ARBA00022723"/>
    </source>
</evidence>
<dbReference type="InterPro" id="IPR048333">
    <property type="entry name" value="HA2_WH"/>
</dbReference>
<evidence type="ECO:0000256" key="10">
    <source>
        <dbReference type="ARBA" id="ARBA00023054"/>
    </source>
</evidence>
<evidence type="ECO:0000259" key="18">
    <source>
        <dbReference type="PROSITE" id="PS50103"/>
    </source>
</evidence>
<evidence type="ECO:0000256" key="2">
    <source>
        <dbReference type="ARBA" id="ARBA00012552"/>
    </source>
</evidence>
<keyword evidence="23" id="KW-1185">Reference proteome</keyword>
<dbReference type="InterPro" id="IPR000571">
    <property type="entry name" value="Znf_CCCH"/>
</dbReference>
<keyword evidence="4" id="KW-0547">Nucleotide-binding</keyword>
<proteinExistence type="inferred from homology"/>
<name>A0A9P0ABC5_BEMTA</name>
<dbReference type="Pfam" id="PF26026">
    <property type="entry name" value="RNA_hel_CTD"/>
    <property type="match status" value="1"/>
</dbReference>
<dbReference type="InterPro" id="IPR014001">
    <property type="entry name" value="Helicase_ATP-bd"/>
</dbReference>
<dbReference type="Pfam" id="PF00642">
    <property type="entry name" value="zf-CCCH"/>
    <property type="match status" value="1"/>
</dbReference>
<dbReference type="Pfam" id="PF05773">
    <property type="entry name" value="RWD"/>
    <property type="match status" value="1"/>
</dbReference>
<dbReference type="PANTHER" id="PTHR18934:SF145">
    <property type="entry name" value="ATP-DEPENDENT RNA HELICASE DHX57-RELATED"/>
    <property type="match status" value="1"/>
</dbReference>
<dbReference type="SMART" id="SM00490">
    <property type="entry name" value="HELICc"/>
    <property type="match status" value="1"/>
</dbReference>
<evidence type="ECO:0000259" key="21">
    <source>
        <dbReference type="PROSITE" id="PS51194"/>
    </source>
</evidence>
<dbReference type="Pfam" id="PF00270">
    <property type="entry name" value="DEAD"/>
    <property type="match status" value="1"/>
</dbReference>
<dbReference type="EC" id="3.6.4.13" evidence="2"/>
<evidence type="ECO:0000256" key="5">
    <source>
        <dbReference type="ARBA" id="ARBA00022771"/>
    </source>
</evidence>
<feature type="domain" description="Helicase ATP-binding" evidence="20">
    <location>
        <begin position="479"/>
        <end position="652"/>
    </location>
</feature>
<dbReference type="Gene3D" id="3.40.50.300">
    <property type="entry name" value="P-loop containing nucleotide triphosphate hydrolases"/>
    <property type="match status" value="2"/>
</dbReference>
<dbReference type="InterPro" id="IPR011709">
    <property type="entry name" value="DEAD-box_helicase_OB_fold"/>
</dbReference>
<dbReference type="SUPFAM" id="SSF90229">
    <property type="entry name" value="CCCH zinc finger"/>
    <property type="match status" value="1"/>
</dbReference>
<feature type="region of interest" description="Disordered" evidence="16">
    <location>
        <begin position="20"/>
        <end position="53"/>
    </location>
</feature>